<dbReference type="VEuPathDB" id="PlasmoDB:PVBDA_1303030"/>
<feature type="compositionally biased region" description="Basic and acidic residues" evidence="1">
    <location>
        <begin position="910"/>
        <end position="925"/>
    </location>
</feature>
<evidence type="ECO:0000256" key="1">
    <source>
        <dbReference type="SAM" id="MobiDB-lite"/>
    </source>
</evidence>
<evidence type="ECO:0008006" key="5">
    <source>
        <dbReference type="Google" id="ProtNLM"/>
    </source>
</evidence>
<keyword evidence="2" id="KW-0472">Membrane</keyword>
<proteinExistence type="predicted"/>
<feature type="transmembrane region" description="Helical" evidence="2">
    <location>
        <begin position="1403"/>
        <end position="1422"/>
    </location>
</feature>
<accession>A0A6V7SPX0</accession>
<feature type="region of interest" description="Disordered" evidence="1">
    <location>
        <begin position="910"/>
        <end position="946"/>
    </location>
</feature>
<dbReference type="Proteomes" id="UP000515550">
    <property type="component" value="Chromosome PVBDA_13"/>
</dbReference>
<evidence type="ECO:0000256" key="2">
    <source>
        <dbReference type="SAM" id="Phobius"/>
    </source>
</evidence>
<feature type="region of interest" description="Disordered" evidence="1">
    <location>
        <begin position="4534"/>
        <end position="4557"/>
    </location>
</feature>
<organism evidence="3 4">
    <name type="scientific">Plasmodium vinckei brucechwatti</name>
    <dbReference type="NCBI Taxonomy" id="119398"/>
    <lineage>
        <taxon>Eukaryota</taxon>
        <taxon>Sar</taxon>
        <taxon>Alveolata</taxon>
        <taxon>Apicomplexa</taxon>
        <taxon>Aconoidasida</taxon>
        <taxon>Haemosporida</taxon>
        <taxon>Plasmodiidae</taxon>
        <taxon>Plasmodium</taxon>
        <taxon>Plasmodium (Vinckeia)</taxon>
    </lineage>
</organism>
<keyword evidence="2" id="KW-0812">Transmembrane</keyword>
<evidence type="ECO:0000313" key="4">
    <source>
        <dbReference type="Proteomes" id="UP000515550"/>
    </source>
</evidence>
<feature type="transmembrane region" description="Helical" evidence="2">
    <location>
        <begin position="4746"/>
        <end position="4763"/>
    </location>
</feature>
<keyword evidence="2" id="KW-1133">Transmembrane helix</keyword>
<feature type="transmembrane region" description="Helical" evidence="2">
    <location>
        <begin position="4201"/>
        <end position="4221"/>
    </location>
</feature>
<reference evidence="3 4" key="1">
    <citation type="submission" date="2020-08" db="EMBL/GenBank/DDBJ databases">
        <authorList>
            <person name="Ramaprasad A."/>
        </authorList>
    </citation>
    <scope>NUCLEOTIDE SEQUENCE [LARGE SCALE GENOMIC DNA]</scope>
</reference>
<dbReference type="EMBL" id="LR865391">
    <property type="protein sequence ID" value="CAD2100738.1"/>
    <property type="molecule type" value="Genomic_DNA"/>
</dbReference>
<feature type="compositionally biased region" description="Polar residues" evidence="1">
    <location>
        <begin position="4537"/>
        <end position="4557"/>
    </location>
</feature>
<protein>
    <recommendedName>
        <fullName evidence="5">Spatacsin C-terminal domain-containing protein</fullName>
    </recommendedName>
</protein>
<feature type="transmembrane region" description="Helical" evidence="2">
    <location>
        <begin position="4017"/>
        <end position="4037"/>
    </location>
</feature>
<feature type="compositionally biased region" description="Polar residues" evidence="1">
    <location>
        <begin position="927"/>
        <end position="941"/>
    </location>
</feature>
<sequence length="5659" mass="680493">MNDLVCLKLLKTKKRNNRNKIYTILPNDSNNIIALLYIKNEKNTNEELFKLYFSVLNSHNDDILVNNNTINAFWIYCNKDIFTKNKNMNPQIPILVSLQRDHLNFYFFTNAHKINSHLESREIIIKDERLYFDIYNKTDGKPYKHNILYNYYITFDNLFHFIESFNKNLSILESFTKKFIKIILKDENSFFIILNDIICAEFISNGLCLQVKKIFALQNILMNVDNYIYFSKCVSRNDFLFLLTLTPQQFLIIYKEESPYLAININKHVLTFFKDFEVNYDISTVILIDLCNHVWSFDIQEFSDLCLFDERDKTSFKKNIKIKSVKIHSLYLKGASEKNIKINDIKNSYKEMYCENNYINECNSNHNTKINLKSYFPEYFKFTQKKIYINKNYNNNDDCSISLKNYKYLEYSKYSYIICKLKKIYSLNSENLYQTIKPGAIENEKEKTVRGNFDVLYFYVQNENYNYSPSKIRLSNYENSIQNFNKTYEDNIEYMASQLNNRQIDYHIGEKYNVLQNEEIYNSVVDQKNRINHNMDHTNILYDSSNNAIENYSYDINTVRGNYENINVHKLKNVENGVNSLNSILPKYIHLINMYPIYFDIRKLFLISRFKWDYNKNHYEGNKKISNNLIYNKSANKNQKLLYSKKVNLVKINSCKEYYFVEVFFFKKNGNVIKRRVIVLRKIKENSNIEFLLVLKNYNYFYVNEKKKHCLFNVDNTLCKLVFKNNINTLISICAYNIREKAASIIKVNDLKRQYYYFIMLYNGFLNKDIFLIKKSLNIQKFKEMLLFCRILFHYIWNNFNMDIIYFYFIEYFSFINHIWKKKYKTKFKHIKKQIKEKKEFIQIYFSLSLKKIFDIVDIVGKKYLCFQNNKEFKNSLMQDMLNVNHKRSQKKINPDKNKCKMNNKDIVEKTENKKGQEKKQHIQKMEMSNSCNNENYNIRNSKTKTKPHLIKPDKYISNDKSFDNFGKLYNNIANVDQIKGNINSNSINKINNSNKIITMNNNQTNNLNNYKESVRNSSYDGMKKITKKKKQNDEKEVNVFSKDQAVDIGTEQIRKNNNYNNLDSKYSQILEFYYFEKMCYNEHYNIFVNKKYSMEICTITLHFIISFIDRFGEKINNKKLLGKNKMKKIFLEMNKYIYMVKMIMSIIIKNNYTNIEKKTKRNVSKINVWRDDNFFYKYNGNNYEQNFINHAYINVYNMHDTISEMLYVEKLHSDKINKLILNHYHYFNTPDINNKVDKFKCKNDQDKSNNDLPLHVVNKNTGNEQINLKDKVQNIYSLLNLQQDEKIMKHNNGKDTVINCTDDRKICNTYKLENIMNNEYRNKLNEKDYKKLFFCLCYCYIIITKRKKIPYLNMKNVLYKEVINSNKLINKNITFDYVIYDILNNNNLSATIYYIYSKKYEFFFNFIVLYFNYYILHNFFLNTRNMFISKFYDSVTRGIENYNIGIKNDYFDKNGENIKLNSKGEKDKKAKEKRKTSEYSSFFNNFLNAIINDFDTIINKKEGSAYNRFIYDLFKSIENYELHRRNKHQKMINSKDVVDPIISNKMGSNNNNNINKTDVIPREDDCNYAGIDKCNSINKGDRNLNNFKRYGNGSYFGKNSIIDAIYEIYNMYYNIKDNFIKLENEMNEKNMDSIFNFHYNLKNCVKCNLQNIILLIYKLIIKDKKVNKINNCFKDQIMKQLIRNSKIPFAFMHLNPHEIIINYYGIIIYRLLCNNIDNYLGLCIYILKRLCVDVLRFFKAIAFYTVKKYIRNKLLLFLVKNKCSFNLVDKKAVKFISILEIFYKNSSYTTEHNNEYTKYILNNNIFRLYENMTFFKAFKKNILQAGYNYIFNITYKEKSVLNIFDYFISMHNKLFSQNASFLSYFNQMSLLFIPFIIQNFYCTYDISSLYGGQKHIGKERQKQNQLKLKDIHFFLQNVKINYKKKTKKTRRIIMGVENYWRLKRNVHAYTKSKSIIRYFNILHKIRNEKWMRHFKLKKISQNKNKWIKISTYEISDFYRNCFINNNRRILNIEDTTNFNKNHVLSKTHLKNELNYDESIKGLENKQHIPNNVEAIKELMNSEKYMNHDNKNGSLNLSNKSIYCYYTNKKGNENVITYNMGKNWMKLKGKEIDDLIYICHKNLDQNIIKENNIKSIKKYIHDFNENKKTWHCDYNYDNECYCYLCFTNKNENQERYLKKKKKRGECKNEEEFMSVPIDYNYCSVDAIDTFVLHNNHIIENDSEIYYKDKVITNDKSNEYSYINNTFILEKNCNINKQYTNLGSNKFTALSENNQNEKYNHSITDENKINRNAYGVVAPVLKKYENCVYNYRLVPLEVSTHGSYLCCSLSMLKTVNTNIMLRIVLEKRGISFLHFILNYFLIKKTKRRKKCSMKNEVHTCNSSLIIRENQYENIIERQKGAHDRHYNKHWKWKAKPKQQRRNIYDSTYPHLINKQYDEDLIVFNNMAKENNKTIMSNSNVKPIYEHVVLKNCNNNKKNKIKVKNLFYELIKLMNIKSYDDKLFIYILNYYIDNNNISIIFIVLITLKYFSNNFFKTLHKSKEFNFYEIIKIGTKDKSFNENNDKTDASNGNIKEKRSYFCSKKQKNIDSNISLNSYEKNFLKIISYIQNNLRNKANSFIYEYIESILECLGIFLYKFDSLHNLTFLNSCSSSPCVCLKNEKNSEYIQNTNLKVLDKLGNKKNEQNFFSSNILKSRNPDTYISYNMMTKLSRNFLLFNYLSYEHINNKFDMGNHNYFGDNDVFMLYNKKYVSTNKINNFHKFVLSYFLTNQTYTSMYFFILKNMSLFQSFKNCNDLVKHVYRKEEKKNVLLNMSSNLHISYVPCYLYSRLSNNLLPLSLYNAGAIFIYELKADFLRNKKISNKVCLNKDRLMDISECNNQNEHKGNEKNEVDFNEWNISQSINQICKQILRRDNDDIHYMPLNILSFLNVKLFLCIFVFSSVDIFDFNTNKPDNPLYVNIYYFKKLTKCFATSIYEAYFGCKSNFKKSIKQKLEEEKRLNKHIFKQAIENLKRYKENYINISNCENNAENDMHEIRNSYGKSNSFNKIEISNNNQYQFCFENIALIKKIMNKNYEYKDKDNYSLMKKLGSIKHIKDNCKKNKYIYNDRIHFDQVFDFYTYNKDLSLKFLLKKYIDESFFQKYFSPFSLFENIFKNENKAYADIDQYHLQDDKTKNEKSTTNKLDKIVSNEHILYDNHNMAKTKNMKELYNYNDFFAYIRKWKNCEDYAVYKSECNKLQNRENIIQVENEFCNDNEVPIWKGNTQNFNENKIDKYCNNNSIGTICSTHLKENQFYFLKYFNIKYFLTTFQPLIAYHILILNCIFYKNDKSNNFEHYLYVNNYDVKILNDYIISNNITLPLKLEECLKNVLIKLCLELTIFYFNNSNILCSILCFLDLCNIRIEKLKMYILSMKSIHYYFKKNYKRKTFWDKWIKKCFQFFNINLYKRDKSIFYESFTSLDIDYYELFNKTFIELVVIKLFLELSKENDEFEQISKKTNSEYADKKNSSTAIRRDIISSNFYDNKQAVLNNTKTKYPNFKDTYNAFEGRNNLSEMNKSTQIMAYSDIEAKKEQNDLCSEESTKNYPNNEVNCNISAYEKHNFIESNDKNIYSIGGNKNEKIENKVNYYTYKEDSVKMFILILLEKSIQYRIKEKKKKKKKKFYNDFLNIIPLYCNVNNVHQPLTLLHILSRKNDIFVFFYECIDKKIDIKTCQDIINLYTKNKYTKKHISIFLEHMKKNMSFLIKLQNMMKNNKLLDIQNYFKENNNDLINDSIENIESETLTTSSINVRCLPSNSSNISLILLEKMKNIFITNTDFYSIESTSKYANKSALQILYTIIYNDFDYKNIRFAIEFIIQNNPNYTKFYIYLTAYVEFVFQNNYPYLFFKKCKYAVEKEFREETENTINLKKYEKLFGLNFNTHHELKQFLIHFKKKKEEYDSLIILLKNIWLFFQIIDYLLFLSEIKVIDTNKLKFYNVIQNLANYKDKSSDLFFNMINKEETTYSLIFFLISNDIFNLLRRFFYIFYFDTPIFCLCNFVKCVKSYKISKAKYYLQKHYNKYIKINKRNNSDNLYHIFCTHVINYLLLNFPHIRYFILKILMETKFDYKYRFYYYTYKNLYSLNLEKEIYMDIFSVCEELISRNKFTYIKNMLSKIYSPIDNIEQYSFEYNKIFIIMNKFVLLHYSCFKKFIHIIKNRKSTDDYISLLYHSSLSFGYSTVIFLLFLLNYSYSFQSRLSIFEQIHILFLCIFLINVIKNKEPNYKKSKISKKKSIYTFNYIKNKVHISENLFNDKAMRKNKDETIRQKNNTKLCILKFLPLNDEEHKKIFLFKDYNENRKKYIKYYKGGILNFEIYNKHINLQNQFYNYSEKYFYDFTKNINIIKYLCIHKHTIKNLKLKLIYLLSLSTKSKISIHFDKLNISYINDILKSINSRTNKNTNVYVHYVTRNIYVDNEKQVHKKLNQMMNSIYRNTQLNDPKNTSRDKKLYPYYHNAPVDSLEMLHKAENNSNNSNNTSSRNCTRTNENSVSNIKICDSYNDENPNENIMKNSNYKGTDNYHPNKSNNNLDSKFILTLKEPNENKQAKTNINLLLSIFICINNLINNFDVIKAQYIIDNFCIKKIYEEIKCDEKNKILTELLENQKNNERDYNSKRLNKFNSAKKKKIGKDSLSNIAKNTTTCSYYYEYLNEEEQENSYHCNSLYKIGNYEINQFNLLNSKSKKKDDIDVKKNIEIKLDLNNNDSFLKIDDIYKYIYYNSVYSLVIFYYLCIDAKLGLQLMRLLNCSKTKNENKYSNTDTLFFNNAISRCSFDIYMFVLQSQLLFCIKRKTHIMLRPIFCDFKNEVPILKIFYYVLKYFMKVKKGSIYDALVGNKFIHLFNSRLNLVCANLLVYHNFILFLLNNFYVYSYKKYICTNCRTQYYTNRAHSKDININKGDTQININEQTPTSKHKYESNKAFIYYECSYEFLSKNINLISTNSCSILYKKFYFRTILDAYFYILKILIKNRYHKKNLNNKKCYKEAKNRKKQRRSYYYSVGDVGKLLPNVKYSGLQLSNYLFSNLITIYISNNIILPLEMEVEIIIFLYRIACKFTSEEHINQIVCIIKKRILFYIKKKKNHIIYRLLLNINEYGKLYFIFKLIFENKLIFDFLKYSKNVFSHLNVYNFNNDLSVSLNSNCLIYHEKVCKLKNYFFNDTGRIPKNLCNSTFGNDKCACQISNGNDTIISQFQKNHESCNTFIKDENNVKTTKYKFFLNILDNMYKKDKMKRIEMEKNQMSIYYDFNNLHFKNLLNMYERNAILFQYNNNQNNLCIFYDDHFFVYILAFYISIYCKQFNKGDFELITAIYKKIGLKYELYKLLHKRTKDCINMLKSDKDIFENDSTIQTIIFCINILHHCALILLEIQNLYKYDRNINNIFLLILQLKYIYLYNKHMLQNTKNQDFKLYINNYIKLDGLINNNVCNNEIHEIFENIIQDNIKVGYYKIQFLNLSLEDLISLVESHPSFYETLILLKAYEKYYDDIVYSFIPKILYIQVVIYGNKKYLHDYCSYSCIDKNTTKYIVKLFMMNSIYLKYNNNFPTKKYKYITIKENNLVFDFSSYIKSAINLNIPKENEKNDIYNYPTHTISLKSILSQLNNIDYKIKACKKLGSDFDDMHYECKNILNLTMT</sequence>
<evidence type="ECO:0000313" key="3">
    <source>
        <dbReference type="EMBL" id="CAD2100738.1"/>
    </source>
</evidence>
<gene>
    <name evidence="3" type="ORF">PVBDA_1303030</name>
</gene>
<feature type="transmembrane region" description="Helical" evidence="2">
    <location>
        <begin position="4233"/>
        <end position="4250"/>
    </location>
</feature>
<name>A0A6V7SPX0_PLAVN</name>